<dbReference type="EMBL" id="JADEXG010000002">
    <property type="protein sequence ID" value="MBE9075958.1"/>
    <property type="molecule type" value="Genomic_DNA"/>
</dbReference>
<evidence type="ECO:0000256" key="2">
    <source>
        <dbReference type="SAM" id="MobiDB-lite"/>
    </source>
</evidence>
<dbReference type="Proteomes" id="UP000636505">
    <property type="component" value="Unassembled WGS sequence"/>
</dbReference>
<keyword evidence="5" id="KW-1185">Reference proteome</keyword>
<name>A0A8J7AEK3_9CYAN</name>
<feature type="compositionally biased region" description="Polar residues" evidence="2">
    <location>
        <begin position="613"/>
        <end position="626"/>
    </location>
</feature>
<dbReference type="AlphaFoldDB" id="A0A8J7AEK3"/>
<dbReference type="InterPro" id="IPR052169">
    <property type="entry name" value="CW_Biosynth-Accessory"/>
</dbReference>
<comment type="caution">
    <text evidence="4">The sequence shown here is derived from an EMBL/GenBank/DDBJ whole genome shotgun (WGS) entry which is preliminary data.</text>
</comment>
<dbReference type="SMART" id="SM00854">
    <property type="entry name" value="PGA_cap"/>
    <property type="match status" value="1"/>
</dbReference>
<evidence type="ECO:0000313" key="5">
    <source>
        <dbReference type="Proteomes" id="UP000636505"/>
    </source>
</evidence>
<dbReference type="CDD" id="cd07381">
    <property type="entry name" value="MPP_CapA"/>
    <property type="match status" value="1"/>
</dbReference>
<dbReference type="PANTHER" id="PTHR33393">
    <property type="entry name" value="POLYGLUTAMINE SYNTHESIS ACCESSORY PROTEIN RV0574C-RELATED"/>
    <property type="match status" value="1"/>
</dbReference>
<sequence>MVLSREQDDGGMNAVLESTDSAVRQRAAAGHFRAIALWLNQPLVPQQVYAQVQADRRPGCLQILVEFERPPQPERLVRFLCSRICQLQSALIEGIHVIARPVGQADILWQRRVRIRQQTRPANPAGGSTVARPKARSAWLSLVEYRPAGPSLYAAFRRLVRDQFKFFRAAVLSGAAATAFLLGCLTELMLSAEQSAATAEKATPAVTDWATEETRATHVAFSHDAAASSEPTAERSSIVEAALEPVAVIPYDEVLHPDDPTVTLLFGGEVSLEELASITPSRARSQRVPILANIEAYQLADVAMVGLGDPLATAGTSLQEEFHNRGRPQAVTALKAGGVDIVGINGDRALDYGEQGLAETLDTLDQAGIYRVGAGRDGREARRPEILDVKGQRVAYLSYSPDSPIAAQAGKGGVNDQAQAQVIADIQALRHQVDWVIVNYRWRGELAATPADWQTDLARASVDAGADLVVGYHASQLQGGEIYQDRPIVYSLGDFIFADAPLDDHDTAALKVLLRHRQMKLEFIPISVRDAQPQTATGKQAEGILQQIRQASESFPQPLAFPKIFDAKSYPAPAELPVWSEEPTDFSEHPDNQDFPRGFSERDFTPPSEADSWPSTSWEQGASTPSPWDDGEFQSEFQTEPQAEAGAERQAESWPDFQPETEAIPQAESADGFSTAAPGLADAYPELPDWGPKPSGQGEATAEPYPPAAVDAWQDNLPETWPEISPETSPLRGPSPALYGLSEDSPIDEPTGGAGSAVNAIEDPSEEISTDIFEEPPRSGWGLFKRRP</sequence>
<feature type="region of interest" description="Disordered" evidence="2">
    <location>
        <begin position="581"/>
        <end position="788"/>
    </location>
</feature>
<protein>
    <submittedName>
        <fullName evidence="4">CapA family protein</fullName>
    </submittedName>
</protein>
<evidence type="ECO:0000259" key="3">
    <source>
        <dbReference type="SMART" id="SM00854"/>
    </source>
</evidence>
<comment type="similarity">
    <text evidence="1">Belongs to the CapA family.</text>
</comment>
<dbReference type="InterPro" id="IPR029052">
    <property type="entry name" value="Metallo-depent_PP-like"/>
</dbReference>
<feature type="domain" description="Capsule synthesis protein CapA" evidence="3">
    <location>
        <begin position="263"/>
        <end position="499"/>
    </location>
</feature>
<dbReference type="RefSeq" id="WP_193904623.1">
    <property type="nucleotide sequence ID" value="NZ_JADEXG010000002.1"/>
</dbReference>
<gene>
    <name evidence="4" type="ORF">IQ241_01370</name>
</gene>
<reference evidence="4" key="1">
    <citation type="submission" date="2020-10" db="EMBL/GenBank/DDBJ databases">
        <authorList>
            <person name="Castelo-Branco R."/>
            <person name="Eusebio N."/>
            <person name="Adriana R."/>
            <person name="Vieira A."/>
            <person name="Brugerolle De Fraissinette N."/>
            <person name="Rezende De Castro R."/>
            <person name="Schneider M.P."/>
            <person name="Vasconcelos V."/>
            <person name="Leao P.N."/>
        </authorList>
    </citation>
    <scope>NUCLEOTIDE SEQUENCE</scope>
    <source>
        <strain evidence="4">LEGE 07310</strain>
    </source>
</reference>
<organism evidence="4 5">
    <name type="scientific">Vasconcelosia minhoensis LEGE 07310</name>
    <dbReference type="NCBI Taxonomy" id="915328"/>
    <lineage>
        <taxon>Bacteria</taxon>
        <taxon>Bacillati</taxon>
        <taxon>Cyanobacteriota</taxon>
        <taxon>Cyanophyceae</taxon>
        <taxon>Nodosilineales</taxon>
        <taxon>Cymatolegaceae</taxon>
        <taxon>Vasconcelosia</taxon>
        <taxon>Vasconcelosia minhoensis</taxon>
    </lineage>
</organism>
<dbReference type="Pfam" id="PF09587">
    <property type="entry name" value="PGA_cap"/>
    <property type="match status" value="1"/>
</dbReference>
<dbReference type="SUPFAM" id="SSF56300">
    <property type="entry name" value="Metallo-dependent phosphatases"/>
    <property type="match status" value="1"/>
</dbReference>
<proteinExistence type="inferred from homology"/>
<feature type="compositionally biased region" description="Basic and acidic residues" evidence="2">
    <location>
        <begin position="586"/>
        <end position="604"/>
    </location>
</feature>
<dbReference type="PANTHER" id="PTHR33393:SF13">
    <property type="entry name" value="PGA BIOSYNTHESIS PROTEIN CAPA"/>
    <property type="match status" value="1"/>
</dbReference>
<feature type="compositionally biased region" description="Acidic residues" evidence="2">
    <location>
        <begin position="763"/>
        <end position="774"/>
    </location>
</feature>
<dbReference type="InterPro" id="IPR019079">
    <property type="entry name" value="Capsule_synth_CapA"/>
</dbReference>
<evidence type="ECO:0000256" key="1">
    <source>
        <dbReference type="ARBA" id="ARBA00005662"/>
    </source>
</evidence>
<accession>A0A8J7AEK3</accession>
<dbReference type="Gene3D" id="3.60.21.10">
    <property type="match status" value="1"/>
</dbReference>
<evidence type="ECO:0000313" key="4">
    <source>
        <dbReference type="EMBL" id="MBE9075958.1"/>
    </source>
</evidence>